<comment type="caution">
    <text evidence="1">The sequence shown here is derived from an EMBL/GenBank/DDBJ whole genome shotgun (WGS) entry which is preliminary data.</text>
</comment>
<dbReference type="EMBL" id="CM045765">
    <property type="protein sequence ID" value="KAI8001144.1"/>
    <property type="molecule type" value="Genomic_DNA"/>
</dbReference>
<protein>
    <submittedName>
        <fullName evidence="1">Uncharacterized protein</fullName>
    </submittedName>
</protein>
<evidence type="ECO:0000313" key="2">
    <source>
        <dbReference type="Proteomes" id="UP001060215"/>
    </source>
</evidence>
<proteinExistence type="predicted"/>
<keyword evidence="2" id="KW-1185">Reference proteome</keyword>
<accession>A0ACC0GJX5</accession>
<evidence type="ECO:0000313" key="1">
    <source>
        <dbReference type="EMBL" id="KAI8001144.1"/>
    </source>
</evidence>
<dbReference type="Proteomes" id="UP001060215">
    <property type="component" value="Chromosome 8"/>
</dbReference>
<sequence length="132" mass="14489">MVIKKVMGGSVCVLVSVMVVLVVILSPVTVNTAKTCQVVVSKILPCEQYLRGNEGMTVPCCQEAQALNQMANSTADRQLVCKCFKQVGPYFGIKIDRAQQLPILCKIDMHGIPIDHTVDCNTIKYVTLLTLY</sequence>
<reference evidence="1 2" key="1">
    <citation type="journal article" date="2022" name="Plant J.">
        <title>Chromosome-level genome of Camellia lanceoleosa provides a valuable resource for understanding genome evolution and self-incompatibility.</title>
        <authorList>
            <person name="Gong W."/>
            <person name="Xiao S."/>
            <person name="Wang L."/>
            <person name="Liao Z."/>
            <person name="Chang Y."/>
            <person name="Mo W."/>
            <person name="Hu G."/>
            <person name="Li W."/>
            <person name="Zhao G."/>
            <person name="Zhu H."/>
            <person name="Hu X."/>
            <person name="Ji K."/>
            <person name="Xiang X."/>
            <person name="Song Q."/>
            <person name="Yuan D."/>
            <person name="Jin S."/>
            <person name="Zhang L."/>
        </authorList>
    </citation>
    <scope>NUCLEOTIDE SEQUENCE [LARGE SCALE GENOMIC DNA]</scope>
    <source>
        <strain evidence="1">SQ_2022a</strain>
    </source>
</reference>
<gene>
    <name evidence="1" type="ORF">LOK49_LG09G01464</name>
</gene>
<organism evidence="1 2">
    <name type="scientific">Camellia lanceoleosa</name>
    <dbReference type="NCBI Taxonomy" id="1840588"/>
    <lineage>
        <taxon>Eukaryota</taxon>
        <taxon>Viridiplantae</taxon>
        <taxon>Streptophyta</taxon>
        <taxon>Embryophyta</taxon>
        <taxon>Tracheophyta</taxon>
        <taxon>Spermatophyta</taxon>
        <taxon>Magnoliopsida</taxon>
        <taxon>eudicotyledons</taxon>
        <taxon>Gunneridae</taxon>
        <taxon>Pentapetalae</taxon>
        <taxon>asterids</taxon>
        <taxon>Ericales</taxon>
        <taxon>Theaceae</taxon>
        <taxon>Camellia</taxon>
    </lineage>
</organism>
<name>A0ACC0GJX5_9ERIC</name>